<accession>A0A7G6X892</accession>
<feature type="region of interest" description="Disordered" evidence="1">
    <location>
        <begin position="33"/>
        <end position="89"/>
    </location>
</feature>
<dbReference type="EMBL" id="CP043661">
    <property type="protein sequence ID" value="QNE22457.1"/>
    <property type="molecule type" value="Genomic_DNA"/>
</dbReference>
<evidence type="ECO:0000313" key="3">
    <source>
        <dbReference type="Proteomes" id="UP000515563"/>
    </source>
</evidence>
<dbReference type="RefSeq" id="WP_185444869.1">
    <property type="nucleotide sequence ID" value="NZ_CP043661.1"/>
</dbReference>
<sequence>MCLDLTDPQSLLAYAYANNNSASLSDPNGTCALMEGESSCSGGRTKTQPSTPSSHHDAPVSTSNSNSDGSSGNSSNYDTDDDLWTPPARPHPDRMFEIAGCYGGPGCVMPEGFSGMYGPYRYKPFEKEFGDILVGGLFFDLPMEILVAGRLIGAARSAMLASRAGVQQVSLRKRRVG</sequence>
<proteinExistence type="predicted"/>
<evidence type="ECO:0000313" key="2">
    <source>
        <dbReference type="EMBL" id="QNE22457.1"/>
    </source>
</evidence>
<dbReference type="Proteomes" id="UP000515563">
    <property type="component" value="Chromosome"/>
</dbReference>
<reference evidence="3" key="1">
    <citation type="submission" date="2019-09" db="EMBL/GenBank/DDBJ databases">
        <title>Antimicrobial potential of Antarctic Bacteria.</title>
        <authorList>
            <person name="Benaud N."/>
            <person name="Edwards R.J."/>
            <person name="Ferrari B.C."/>
        </authorList>
    </citation>
    <scope>NUCLEOTIDE SEQUENCE [LARGE SCALE GENOMIC DNA]</scope>
    <source>
        <strain evidence="3">SPB151</strain>
    </source>
</reference>
<gene>
    <name evidence="2" type="ORF">F1D05_36860</name>
</gene>
<dbReference type="KEGG" id="kqi:F1D05_36860"/>
<keyword evidence="3" id="KW-1185">Reference proteome</keyword>
<name>A0A7G6X892_9ACTN</name>
<feature type="compositionally biased region" description="Low complexity" evidence="1">
    <location>
        <begin position="61"/>
        <end position="77"/>
    </location>
</feature>
<organism evidence="2 3">
    <name type="scientific">Kribbella qitaiheensis</name>
    <dbReference type="NCBI Taxonomy" id="1544730"/>
    <lineage>
        <taxon>Bacteria</taxon>
        <taxon>Bacillati</taxon>
        <taxon>Actinomycetota</taxon>
        <taxon>Actinomycetes</taxon>
        <taxon>Propionibacteriales</taxon>
        <taxon>Kribbellaceae</taxon>
        <taxon>Kribbella</taxon>
    </lineage>
</organism>
<feature type="compositionally biased region" description="Polar residues" evidence="1">
    <location>
        <begin position="38"/>
        <end position="53"/>
    </location>
</feature>
<dbReference type="AlphaFoldDB" id="A0A7G6X892"/>
<protein>
    <submittedName>
        <fullName evidence="2">Uncharacterized protein</fullName>
    </submittedName>
</protein>
<reference evidence="2 3" key="2">
    <citation type="journal article" date="2020" name="Microbiol. Resour. Announc.">
        <title>Antarctic desert soil bacteria exhibit high novel natural product potential, evaluated through long-read genome sequencing and comparative genomics.</title>
        <authorList>
            <person name="Benaud N."/>
            <person name="Edwards R.J."/>
            <person name="Amos T.G."/>
            <person name="D'Agostino P.M."/>
            <person name="Gutierrez-Chavez C."/>
            <person name="Montgomery K."/>
            <person name="Nicetic I."/>
            <person name="Ferrari B.C."/>
        </authorList>
    </citation>
    <scope>NUCLEOTIDE SEQUENCE [LARGE SCALE GENOMIC DNA]</scope>
    <source>
        <strain evidence="2 3">SPB151</strain>
    </source>
</reference>
<evidence type="ECO:0000256" key="1">
    <source>
        <dbReference type="SAM" id="MobiDB-lite"/>
    </source>
</evidence>